<feature type="coiled-coil region" evidence="1">
    <location>
        <begin position="79"/>
        <end position="106"/>
    </location>
</feature>
<name>A0ABP9UFR6_9DEIO</name>
<sequence>MLGEPRQVIVNRLMVPIEVVGQLMDGPTLSVKTQNACPKSDFRAGVPTDFQLAESLVIFFGNLNAPMGTGHAQVYFFGALYLERELEIARQERDILKKALACLGQNSTRMGLGRFFAKQP</sequence>
<evidence type="ECO:0000256" key="1">
    <source>
        <dbReference type="SAM" id="Coils"/>
    </source>
</evidence>
<keyword evidence="3" id="KW-1185">Reference proteome</keyword>
<evidence type="ECO:0000313" key="3">
    <source>
        <dbReference type="Proteomes" id="UP001423409"/>
    </source>
</evidence>
<protein>
    <submittedName>
        <fullName evidence="2">Uncharacterized protein</fullName>
    </submittedName>
</protein>
<keyword evidence="1" id="KW-0175">Coiled coil</keyword>
<dbReference type="EMBL" id="BAABQU010000057">
    <property type="protein sequence ID" value="GAA5441566.1"/>
    <property type="molecule type" value="Genomic_DNA"/>
</dbReference>
<reference evidence="2 3" key="1">
    <citation type="submission" date="2024-02" db="EMBL/GenBank/DDBJ databases">
        <title>Deinococcus caeni NBRC 101312.</title>
        <authorList>
            <person name="Ichikawa N."/>
            <person name="Katano-Makiyama Y."/>
            <person name="Hidaka K."/>
        </authorList>
    </citation>
    <scope>NUCLEOTIDE SEQUENCE [LARGE SCALE GENOMIC DNA]</scope>
    <source>
        <strain evidence="2 3">NBRC 101312</strain>
    </source>
</reference>
<evidence type="ECO:0000313" key="2">
    <source>
        <dbReference type="EMBL" id="GAA5441566.1"/>
    </source>
</evidence>
<comment type="caution">
    <text evidence="2">The sequence shown here is derived from an EMBL/GenBank/DDBJ whole genome shotgun (WGS) entry which is preliminary data.</text>
</comment>
<organism evidence="2 3">
    <name type="scientific">Deinococcus caeni</name>
    <dbReference type="NCBI Taxonomy" id="569127"/>
    <lineage>
        <taxon>Bacteria</taxon>
        <taxon>Thermotogati</taxon>
        <taxon>Deinococcota</taxon>
        <taxon>Deinococci</taxon>
        <taxon>Deinococcales</taxon>
        <taxon>Deinococcaceae</taxon>
        <taxon>Deinococcus</taxon>
    </lineage>
</organism>
<proteinExistence type="predicted"/>
<gene>
    <name evidence="2" type="ORF">Dcae01_03104</name>
</gene>
<dbReference type="Proteomes" id="UP001423409">
    <property type="component" value="Unassembled WGS sequence"/>
</dbReference>
<accession>A0ABP9UFR6</accession>